<evidence type="ECO:0000313" key="2">
    <source>
        <dbReference type="EMBL" id="MFD2614582.1"/>
    </source>
</evidence>
<feature type="domain" description="DNA topoisomerase type IA zn finger" evidence="1">
    <location>
        <begin position="9"/>
        <end position="42"/>
    </location>
</feature>
<dbReference type="InterPro" id="IPR013498">
    <property type="entry name" value="Topo_IA_Znf"/>
</dbReference>
<proteinExistence type="predicted"/>
<dbReference type="SUPFAM" id="SSF57783">
    <property type="entry name" value="Zinc beta-ribbon"/>
    <property type="match status" value="1"/>
</dbReference>
<dbReference type="Pfam" id="PF01396">
    <property type="entry name" value="Zn_ribbon_Top1"/>
    <property type="match status" value="1"/>
</dbReference>
<organism evidence="2 3">
    <name type="scientific">Paenibacillus gansuensis</name>
    <dbReference type="NCBI Taxonomy" id="306542"/>
    <lineage>
        <taxon>Bacteria</taxon>
        <taxon>Bacillati</taxon>
        <taxon>Bacillota</taxon>
        <taxon>Bacilli</taxon>
        <taxon>Bacillales</taxon>
        <taxon>Paenibacillaceae</taxon>
        <taxon>Paenibacillus</taxon>
    </lineage>
</organism>
<dbReference type="EMBL" id="JBHUME010000013">
    <property type="protein sequence ID" value="MFD2614582.1"/>
    <property type="molecule type" value="Genomic_DNA"/>
</dbReference>
<dbReference type="RefSeq" id="WP_377605996.1">
    <property type="nucleotide sequence ID" value="NZ_JBHUME010000013.1"/>
</dbReference>
<dbReference type="Proteomes" id="UP001597541">
    <property type="component" value="Unassembled WGS sequence"/>
</dbReference>
<dbReference type="Gene3D" id="3.30.65.10">
    <property type="entry name" value="Bacterial Topoisomerase I, domain 1"/>
    <property type="match status" value="1"/>
</dbReference>
<accession>A0ABW5PGM4</accession>
<comment type="caution">
    <text evidence="2">The sequence shown here is derived from an EMBL/GenBank/DDBJ whole genome shotgun (WGS) entry which is preliminary data.</text>
</comment>
<keyword evidence="3" id="KW-1185">Reference proteome</keyword>
<protein>
    <submittedName>
        <fullName evidence="2">Topoisomerase DNA-binding C4 zinc finger domain-containing protein</fullName>
    </submittedName>
</protein>
<keyword evidence="2" id="KW-0238">DNA-binding</keyword>
<reference evidence="3" key="1">
    <citation type="journal article" date="2019" name="Int. J. Syst. Evol. Microbiol.">
        <title>The Global Catalogue of Microorganisms (GCM) 10K type strain sequencing project: providing services to taxonomists for standard genome sequencing and annotation.</title>
        <authorList>
            <consortium name="The Broad Institute Genomics Platform"/>
            <consortium name="The Broad Institute Genome Sequencing Center for Infectious Disease"/>
            <person name="Wu L."/>
            <person name="Ma J."/>
        </authorList>
    </citation>
    <scope>NUCLEOTIDE SEQUENCE [LARGE SCALE GENOMIC DNA]</scope>
    <source>
        <strain evidence="3">KCTC 3950</strain>
    </source>
</reference>
<dbReference type="GO" id="GO:0003677">
    <property type="term" value="F:DNA binding"/>
    <property type="evidence" value="ECO:0007669"/>
    <property type="project" value="UniProtKB-KW"/>
</dbReference>
<name>A0ABW5PGM4_9BACL</name>
<evidence type="ECO:0000313" key="3">
    <source>
        <dbReference type="Proteomes" id="UP001597541"/>
    </source>
</evidence>
<evidence type="ECO:0000259" key="1">
    <source>
        <dbReference type="Pfam" id="PF01396"/>
    </source>
</evidence>
<gene>
    <name evidence="2" type="ORF">ACFSUF_19405</name>
</gene>
<sequence length="43" mass="4752">MEEIPREPEKCSRCGGLLVLRKSAKGSFLGCSSFPQCRHTKAI</sequence>